<evidence type="ECO:0000259" key="4">
    <source>
        <dbReference type="PROSITE" id="PS50102"/>
    </source>
</evidence>
<dbReference type="Proteomes" id="UP000288805">
    <property type="component" value="Unassembled WGS sequence"/>
</dbReference>
<dbReference type="PROSITE" id="PS50102">
    <property type="entry name" value="RRM"/>
    <property type="match status" value="1"/>
</dbReference>
<keyword evidence="2 3" id="KW-0694">RNA-binding</keyword>
<evidence type="ECO:0000256" key="2">
    <source>
        <dbReference type="ARBA" id="ARBA00022884"/>
    </source>
</evidence>
<dbReference type="EMBL" id="QGNW01002579">
    <property type="protein sequence ID" value="RVW17336.1"/>
    <property type="molecule type" value="Genomic_DNA"/>
</dbReference>
<dbReference type="InterPro" id="IPR012677">
    <property type="entry name" value="Nucleotide-bd_a/b_plait_sf"/>
</dbReference>
<evidence type="ECO:0000313" key="6">
    <source>
        <dbReference type="Proteomes" id="UP000288805"/>
    </source>
</evidence>
<keyword evidence="1" id="KW-0507">mRNA processing</keyword>
<dbReference type="GO" id="GO:0003729">
    <property type="term" value="F:mRNA binding"/>
    <property type="evidence" value="ECO:0007669"/>
    <property type="project" value="InterPro"/>
</dbReference>
<evidence type="ECO:0000313" key="5">
    <source>
        <dbReference type="EMBL" id="RVW17336.1"/>
    </source>
</evidence>
<dbReference type="Pfam" id="PF00076">
    <property type="entry name" value="RRM_1"/>
    <property type="match status" value="1"/>
</dbReference>
<dbReference type="Gene3D" id="3.30.70.330">
    <property type="match status" value="1"/>
</dbReference>
<proteinExistence type="predicted"/>
<sequence>MELFFEMQGSCGITKLDGQKGYGFVSFRNQQDAQSAINDLSGKWLGNRQIRCNWATKGAGFNEDKQVNENQNAVVLTNGSSETPFSWMEISLLREKEGGLGVRCLLAMNKALLCKWSWHFANESGALWKQVIIQNFGEDDGIGVPRRWVIATFKDAWVADVWNFEGERDGWAPCFSWLLND</sequence>
<dbReference type="InterPro" id="IPR050825">
    <property type="entry name" value="RBM42_RBP45_47-like"/>
</dbReference>
<name>A0A438C346_VITVI</name>
<protein>
    <submittedName>
        <fullName evidence="5">Oligouridylate-binding protein 1A</fullName>
    </submittedName>
</protein>
<dbReference type="InterPro" id="IPR000504">
    <property type="entry name" value="RRM_dom"/>
</dbReference>
<dbReference type="PANTHER" id="PTHR47640">
    <property type="entry name" value="TRNA SELENOCYSTEINE 1-ASSOCIATED PROTEIN 1-RELATED-RELATED"/>
    <property type="match status" value="1"/>
</dbReference>
<dbReference type="InterPro" id="IPR035979">
    <property type="entry name" value="RBD_domain_sf"/>
</dbReference>
<dbReference type="AlphaFoldDB" id="A0A438C346"/>
<reference evidence="5 6" key="1">
    <citation type="journal article" date="2018" name="PLoS Genet.">
        <title>Population sequencing reveals clonal diversity and ancestral inbreeding in the grapevine cultivar Chardonnay.</title>
        <authorList>
            <person name="Roach M.J."/>
            <person name="Johnson D.L."/>
            <person name="Bohlmann J."/>
            <person name="van Vuuren H.J."/>
            <person name="Jones S.J."/>
            <person name="Pretorius I.S."/>
            <person name="Schmidt S.A."/>
            <person name="Borneman A.R."/>
        </authorList>
    </citation>
    <scope>NUCLEOTIDE SEQUENCE [LARGE SCALE GENOMIC DNA]</scope>
    <source>
        <strain evidence="6">cv. Chardonnay</strain>
        <tissue evidence="5">Leaf</tissue>
    </source>
</reference>
<dbReference type="SUPFAM" id="SSF54928">
    <property type="entry name" value="RNA-binding domain, RBD"/>
    <property type="match status" value="1"/>
</dbReference>
<gene>
    <name evidence="5" type="primary">UBP1A_1</name>
    <name evidence="5" type="ORF">CK203_069153</name>
</gene>
<dbReference type="GO" id="GO:0006397">
    <property type="term" value="P:mRNA processing"/>
    <property type="evidence" value="ECO:0007669"/>
    <property type="project" value="UniProtKB-KW"/>
</dbReference>
<dbReference type="PANTHER" id="PTHR47640:SF5">
    <property type="entry name" value="RRM DOMAIN-CONTAINING PROTEIN"/>
    <property type="match status" value="1"/>
</dbReference>
<accession>A0A438C346</accession>
<organism evidence="5 6">
    <name type="scientific">Vitis vinifera</name>
    <name type="common">Grape</name>
    <dbReference type="NCBI Taxonomy" id="29760"/>
    <lineage>
        <taxon>Eukaryota</taxon>
        <taxon>Viridiplantae</taxon>
        <taxon>Streptophyta</taxon>
        <taxon>Embryophyta</taxon>
        <taxon>Tracheophyta</taxon>
        <taxon>Spermatophyta</taxon>
        <taxon>Magnoliopsida</taxon>
        <taxon>eudicotyledons</taxon>
        <taxon>Gunneridae</taxon>
        <taxon>Pentapetalae</taxon>
        <taxon>rosids</taxon>
        <taxon>Vitales</taxon>
        <taxon>Vitaceae</taxon>
        <taxon>Viteae</taxon>
        <taxon>Vitis</taxon>
    </lineage>
</organism>
<feature type="domain" description="RRM" evidence="4">
    <location>
        <begin position="1"/>
        <end position="57"/>
    </location>
</feature>
<comment type="caution">
    <text evidence="5">The sequence shown here is derived from an EMBL/GenBank/DDBJ whole genome shotgun (WGS) entry which is preliminary data.</text>
</comment>
<evidence type="ECO:0000256" key="3">
    <source>
        <dbReference type="PROSITE-ProRule" id="PRU00176"/>
    </source>
</evidence>
<evidence type="ECO:0000256" key="1">
    <source>
        <dbReference type="ARBA" id="ARBA00022664"/>
    </source>
</evidence>